<feature type="domain" description="N-acetyltransferase" evidence="3">
    <location>
        <begin position="336"/>
        <end position="481"/>
    </location>
</feature>
<feature type="active site" description="Proton acceptor" evidence="1">
    <location>
        <position position="23"/>
    </location>
</feature>
<feature type="binding site" evidence="2">
    <location>
        <begin position="255"/>
        <end position="256"/>
    </location>
    <ligand>
        <name>substrate</name>
    </ligand>
</feature>
<dbReference type="Gene3D" id="3.40.50.2000">
    <property type="entry name" value="Glycogen Phosphorylase B"/>
    <property type="match status" value="1"/>
</dbReference>
<dbReference type="RefSeq" id="WP_101357454.1">
    <property type="nucleotide sequence ID" value="NZ_NKXO01000002.1"/>
</dbReference>
<organism evidence="4 5">
    <name type="scientific">Raineya orbicola</name>
    <dbReference type="NCBI Taxonomy" id="2016530"/>
    <lineage>
        <taxon>Bacteria</taxon>
        <taxon>Pseudomonadati</taxon>
        <taxon>Bacteroidota</taxon>
        <taxon>Cytophagia</taxon>
        <taxon>Cytophagales</taxon>
        <taxon>Raineyaceae</taxon>
        <taxon>Raineya</taxon>
    </lineage>
</organism>
<proteinExistence type="predicted"/>
<dbReference type="Gene3D" id="3.40.630.30">
    <property type="match status" value="1"/>
</dbReference>
<dbReference type="OrthoDB" id="6290225at2"/>
<dbReference type="InterPro" id="IPR020023">
    <property type="entry name" value="PseG"/>
</dbReference>
<evidence type="ECO:0000313" key="4">
    <source>
        <dbReference type="EMBL" id="PKQ70846.1"/>
    </source>
</evidence>
<evidence type="ECO:0000256" key="2">
    <source>
        <dbReference type="PIRSR" id="PIRSR620023-2"/>
    </source>
</evidence>
<dbReference type="SUPFAM" id="SSF55729">
    <property type="entry name" value="Acyl-CoA N-acyltransferases (Nat)"/>
    <property type="match status" value="1"/>
</dbReference>
<dbReference type="Pfam" id="PF00583">
    <property type="entry name" value="Acetyltransf_1"/>
    <property type="match status" value="1"/>
</dbReference>
<dbReference type="GO" id="GO:0016747">
    <property type="term" value="F:acyltransferase activity, transferring groups other than amino-acyl groups"/>
    <property type="evidence" value="ECO:0007669"/>
    <property type="project" value="InterPro"/>
</dbReference>
<feature type="binding site" evidence="2">
    <location>
        <position position="260"/>
    </location>
    <ligand>
        <name>substrate</name>
    </ligand>
</feature>
<comment type="caution">
    <text evidence="4">The sequence shown here is derived from an EMBL/GenBank/DDBJ whole genome shotgun (WGS) entry which is preliminary data.</text>
</comment>
<name>A0A2N3IKI5_9BACT</name>
<reference evidence="4 5" key="1">
    <citation type="submission" date="2017-06" db="EMBL/GenBank/DDBJ databases">
        <title>Raineya orbicola gen. nov., sp. nov. a slightly thermophilic bacterium of the phylum Bacteroidetes and the description of Raineyaceae fam. nov.</title>
        <authorList>
            <person name="Albuquerque L."/>
            <person name="Polonia A.R.M."/>
            <person name="Barroso C."/>
            <person name="Froufe H.J.C."/>
            <person name="Lage O."/>
            <person name="Lobo-Da-Cunha A."/>
            <person name="Egas C."/>
            <person name="Da Costa M.S."/>
        </authorList>
    </citation>
    <scope>NUCLEOTIDE SEQUENCE [LARGE SCALE GENOMIC DNA]</scope>
    <source>
        <strain evidence="4 5">SPSPC-11</strain>
    </source>
</reference>
<keyword evidence="5" id="KW-1185">Reference proteome</keyword>
<feature type="binding site" evidence="2">
    <location>
        <position position="157"/>
    </location>
    <ligand>
        <name>substrate</name>
    </ligand>
</feature>
<dbReference type="Gene3D" id="3.40.50.11190">
    <property type="match status" value="1"/>
</dbReference>
<accession>A0A2N3IKI5</accession>
<dbReference type="InterPro" id="IPR016181">
    <property type="entry name" value="Acyl_CoA_acyltransferase"/>
</dbReference>
<dbReference type="NCBIfam" id="TIGR03590">
    <property type="entry name" value="PseG"/>
    <property type="match status" value="1"/>
</dbReference>
<evidence type="ECO:0000259" key="3">
    <source>
        <dbReference type="PROSITE" id="PS51186"/>
    </source>
</evidence>
<gene>
    <name evidence="4" type="ORF">Rain11_0192</name>
</gene>
<dbReference type="Proteomes" id="UP000233387">
    <property type="component" value="Unassembled WGS sequence"/>
</dbReference>
<evidence type="ECO:0000256" key="1">
    <source>
        <dbReference type="PIRSR" id="PIRSR620023-1"/>
    </source>
</evidence>
<dbReference type="PROSITE" id="PS51186">
    <property type="entry name" value="GNAT"/>
    <property type="match status" value="1"/>
</dbReference>
<dbReference type="EMBL" id="NKXO01000002">
    <property type="protein sequence ID" value="PKQ70846.1"/>
    <property type="molecule type" value="Genomic_DNA"/>
</dbReference>
<sequence length="483" mass="55964">MDSFPKSKIYFRADGNTKIGLGHITRSLALADMLKEYFDIWVMIQQPSREVIKQIHEVTPNIIELSPSENYLEEARFIAEKYLTGEEIVVLDGYNFQTDYQRIIKSKGVKLVCIDDLHAWHFVADVVINHAGGVKESDYSCEPYTKLCLGLEYALLRKPFLEAAKQERKIEKIENVFICFGGSDPHNFTEKALNACIEAQVFREIHVVVGSAYTHFASLKDLTIQEKNVFLYQNLNAQDLCNVMQKCQVGIVSASSIAYECLAVGMYLIVGYYAENQKAIYQGLINKNHITAIDNYIFFSFNKETISKQSFLCSKSFQNYFGNTKKITETFLELIVHIRLANEQDIDLYFEWANDIEVRRNSINQEPILYNNHCKWFREHLNDESIIFYVGLIKGIPFGQIRIDRKGEFNYINYTIDKKFRGIGLGKILINKTINLHKDFKWVACVKSSNKPSKKIFERLNFTNKSDEEINGELYKIYRLETK</sequence>
<dbReference type="InterPro" id="IPR000182">
    <property type="entry name" value="GNAT_dom"/>
</dbReference>
<evidence type="ECO:0000313" key="5">
    <source>
        <dbReference type="Proteomes" id="UP000233387"/>
    </source>
</evidence>
<dbReference type="AlphaFoldDB" id="A0A2N3IKI5"/>
<protein>
    <submittedName>
        <fullName evidence="4">PseG: pseudaminic acid biosynthesis-associated protein PseG</fullName>
    </submittedName>
</protein>